<evidence type="ECO:0000313" key="1">
    <source>
        <dbReference type="EMBL" id="GEU61774.1"/>
    </source>
</evidence>
<name>A0A6L2LN98_TANCI</name>
<organism evidence="1">
    <name type="scientific">Tanacetum cinerariifolium</name>
    <name type="common">Dalmatian daisy</name>
    <name type="synonym">Chrysanthemum cinerariifolium</name>
    <dbReference type="NCBI Taxonomy" id="118510"/>
    <lineage>
        <taxon>Eukaryota</taxon>
        <taxon>Viridiplantae</taxon>
        <taxon>Streptophyta</taxon>
        <taxon>Embryophyta</taxon>
        <taxon>Tracheophyta</taxon>
        <taxon>Spermatophyta</taxon>
        <taxon>Magnoliopsida</taxon>
        <taxon>eudicotyledons</taxon>
        <taxon>Gunneridae</taxon>
        <taxon>Pentapetalae</taxon>
        <taxon>asterids</taxon>
        <taxon>campanulids</taxon>
        <taxon>Asterales</taxon>
        <taxon>Asteraceae</taxon>
        <taxon>Asteroideae</taxon>
        <taxon>Anthemideae</taxon>
        <taxon>Anthemidinae</taxon>
        <taxon>Tanacetum</taxon>
    </lineage>
</organism>
<accession>A0A6L2LN98</accession>
<dbReference type="EMBL" id="BKCJ010004560">
    <property type="protein sequence ID" value="GEU61774.1"/>
    <property type="molecule type" value="Genomic_DNA"/>
</dbReference>
<dbReference type="AlphaFoldDB" id="A0A6L2LN98"/>
<sequence>MPPIITCTAALNPCFNVHGVELLIEDISTNLEFFDDSHATMAKKWFNDSLEGLYNLYYTKYGNPTTQSTSGGSSSRASGGNQISNLLHRLKEQKSKKARGDSAISSEYERYIHEDFITHLQTNDFAGALDFEEEILTIEVQDNEATPLSDEEIPLDAAS</sequence>
<gene>
    <name evidence="1" type="ORF">Tci_033752</name>
</gene>
<proteinExistence type="predicted"/>
<reference evidence="1" key="1">
    <citation type="journal article" date="2019" name="Sci. Rep.">
        <title>Draft genome of Tanacetum cinerariifolium, the natural source of mosquito coil.</title>
        <authorList>
            <person name="Yamashiro T."/>
            <person name="Shiraishi A."/>
            <person name="Satake H."/>
            <person name="Nakayama K."/>
        </authorList>
    </citation>
    <scope>NUCLEOTIDE SEQUENCE</scope>
</reference>
<protein>
    <submittedName>
        <fullName evidence="1">Uncharacterized protein</fullName>
    </submittedName>
</protein>
<comment type="caution">
    <text evidence="1">The sequence shown here is derived from an EMBL/GenBank/DDBJ whole genome shotgun (WGS) entry which is preliminary data.</text>
</comment>